<dbReference type="InterPro" id="IPR013083">
    <property type="entry name" value="Znf_RING/FYVE/PHD"/>
</dbReference>
<dbReference type="EC" id="2.3.2.31" evidence="5"/>
<feature type="domain" description="RING-type" evidence="13">
    <location>
        <begin position="5"/>
        <end position="50"/>
    </location>
</feature>
<dbReference type="OrthoDB" id="10009520at2759"/>
<feature type="non-terminal residue" evidence="15">
    <location>
        <position position="1"/>
    </location>
</feature>
<organism evidence="15 16">
    <name type="scientific">Genlisea aurea</name>
    <dbReference type="NCBI Taxonomy" id="192259"/>
    <lineage>
        <taxon>Eukaryota</taxon>
        <taxon>Viridiplantae</taxon>
        <taxon>Streptophyta</taxon>
        <taxon>Embryophyta</taxon>
        <taxon>Tracheophyta</taxon>
        <taxon>Spermatophyta</taxon>
        <taxon>Magnoliopsida</taxon>
        <taxon>eudicotyledons</taxon>
        <taxon>Gunneridae</taxon>
        <taxon>Pentapetalae</taxon>
        <taxon>asterids</taxon>
        <taxon>lamiids</taxon>
        <taxon>Lamiales</taxon>
        <taxon>Lentibulariaceae</taxon>
        <taxon>Genlisea</taxon>
    </lineage>
</organism>
<dbReference type="Proteomes" id="UP000015453">
    <property type="component" value="Unassembled WGS sequence"/>
</dbReference>
<accession>S8D044</accession>
<keyword evidence="7" id="KW-0479">Metal-binding</keyword>
<dbReference type="Gene3D" id="1.20.120.1750">
    <property type="match status" value="1"/>
</dbReference>
<dbReference type="CDD" id="cd22584">
    <property type="entry name" value="Rcat_RBR_unk"/>
    <property type="match status" value="1"/>
</dbReference>
<evidence type="ECO:0000256" key="1">
    <source>
        <dbReference type="ARBA" id="ARBA00001798"/>
    </source>
</evidence>
<dbReference type="InterPro" id="IPR002867">
    <property type="entry name" value="IBR_dom"/>
</dbReference>
<dbReference type="InterPro" id="IPR017907">
    <property type="entry name" value="Znf_RING_CS"/>
</dbReference>
<dbReference type="GO" id="GO:0061630">
    <property type="term" value="F:ubiquitin protein ligase activity"/>
    <property type="evidence" value="ECO:0007669"/>
    <property type="project" value="UniProtKB-EC"/>
</dbReference>
<keyword evidence="11" id="KW-0862">Zinc</keyword>
<name>S8D044_9LAMI</name>
<reference evidence="15 16" key="1">
    <citation type="journal article" date="2013" name="BMC Genomics">
        <title>The miniature genome of a carnivorous plant Genlisea aurea contains a low number of genes and short non-coding sequences.</title>
        <authorList>
            <person name="Leushkin E.V."/>
            <person name="Sutormin R.A."/>
            <person name="Nabieva E.R."/>
            <person name="Penin A.A."/>
            <person name="Kondrashov A.S."/>
            <person name="Logacheva M.D."/>
        </authorList>
    </citation>
    <scope>NUCLEOTIDE SEQUENCE [LARGE SCALE GENOMIC DNA]</scope>
</reference>
<evidence type="ECO:0000259" key="14">
    <source>
        <dbReference type="PROSITE" id="PS51873"/>
    </source>
</evidence>
<feature type="domain" description="RING-type" evidence="14">
    <location>
        <begin position="1"/>
        <end position="206"/>
    </location>
</feature>
<evidence type="ECO:0000256" key="4">
    <source>
        <dbReference type="ARBA" id="ARBA00005884"/>
    </source>
</evidence>
<evidence type="ECO:0000256" key="2">
    <source>
        <dbReference type="ARBA" id="ARBA00001947"/>
    </source>
</evidence>
<dbReference type="InterPro" id="IPR018957">
    <property type="entry name" value="Znf_C3HC4_RING-type"/>
</dbReference>
<evidence type="ECO:0000256" key="6">
    <source>
        <dbReference type="ARBA" id="ARBA00022679"/>
    </source>
</evidence>
<evidence type="ECO:0000256" key="10">
    <source>
        <dbReference type="ARBA" id="ARBA00022786"/>
    </source>
</evidence>
<evidence type="ECO:0000256" key="8">
    <source>
        <dbReference type="ARBA" id="ARBA00022737"/>
    </source>
</evidence>
<dbReference type="PROSITE" id="PS50089">
    <property type="entry name" value="ZF_RING_2"/>
    <property type="match status" value="2"/>
</dbReference>
<gene>
    <name evidence="15" type="ORF">M569_02074</name>
</gene>
<comment type="function">
    <text evidence="3">Might act as an E3 ubiquitin-protein ligase, or as part of E3 complex, which accepts ubiquitin from specific E2 ubiquitin-conjugating enzymes and then transfers it to substrates.</text>
</comment>
<dbReference type="GO" id="GO:0016567">
    <property type="term" value="P:protein ubiquitination"/>
    <property type="evidence" value="ECO:0007669"/>
    <property type="project" value="UniProtKB-UniPathway"/>
</dbReference>
<comment type="similarity">
    <text evidence="4">Belongs to the RBR family. Ariadne subfamily.</text>
</comment>
<evidence type="ECO:0000256" key="11">
    <source>
        <dbReference type="ARBA" id="ARBA00022833"/>
    </source>
</evidence>
<keyword evidence="10" id="KW-0833">Ubl conjugation pathway</keyword>
<comment type="cofactor">
    <cofactor evidence="2">
        <name>Zn(2+)</name>
        <dbReference type="ChEBI" id="CHEBI:29105"/>
    </cofactor>
</comment>
<evidence type="ECO:0000259" key="13">
    <source>
        <dbReference type="PROSITE" id="PS50089"/>
    </source>
</evidence>
<keyword evidence="8" id="KW-0677">Repeat</keyword>
<dbReference type="PANTHER" id="PTHR11685">
    <property type="entry name" value="RBR FAMILY RING FINGER AND IBR DOMAIN-CONTAINING"/>
    <property type="match status" value="1"/>
</dbReference>
<dbReference type="Gene3D" id="3.30.40.10">
    <property type="entry name" value="Zinc/RING finger domain, C3HC4 (zinc finger)"/>
    <property type="match status" value="1"/>
</dbReference>
<feature type="domain" description="RING-type" evidence="13">
    <location>
        <begin position="164"/>
        <end position="205"/>
    </location>
</feature>
<dbReference type="AlphaFoldDB" id="S8D044"/>
<keyword evidence="9 12" id="KW-0863">Zinc-finger</keyword>
<dbReference type="InterPro" id="IPR001841">
    <property type="entry name" value="Znf_RING"/>
</dbReference>
<dbReference type="InterPro" id="IPR044066">
    <property type="entry name" value="TRIAD_supradom"/>
</dbReference>
<protein>
    <recommendedName>
        <fullName evidence="5">RBR-type E3 ubiquitin transferase</fullName>
        <ecNumber evidence="5">2.3.2.31</ecNumber>
    </recommendedName>
</protein>
<sequence length="206" mass="23285">SKFTCEICADDKPRNHLFTKLGCAHSYCTDCVSKYVASRLQNNVTKITCPAAGCEGGLEPEQCGSVLPKQVLDRWGDALCEALLLGIPKMYCPYRECRAMLLVEGSCGAESECPYCRRMLCGQCGVPWHSGMTCEEFGKLKVEERSSEDLLMMNLARSMKWMRCSRCGFFVERTEGCLFMTCRCRHTFCYSCGATLTEHYCRVCRR</sequence>
<dbReference type="Pfam" id="PF00097">
    <property type="entry name" value="zf-C3HC4"/>
    <property type="match status" value="1"/>
</dbReference>
<dbReference type="SUPFAM" id="SSF57850">
    <property type="entry name" value="RING/U-box"/>
    <property type="match status" value="3"/>
</dbReference>
<evidence type="ECO:0000256" key="12">
    <source>
        <dbReference type="PROSITE-ProRule" id="PRU00175"/>
    </source>
</evidence>
<evidence type="ECO:0000256" key="5">
    <source>
        <dbReference type="ARBA" id="ARBA00012251"/>
    </source>
</evidence>
<evidence type="ECO:0000256" key="7">
    <source>
        <dbReference type="ARBA" id="ARBA00022723"/>
    </source>
</evidence>
<comment type="catalytic activity">
    <reaction evidence="1">
        <text>[E2 ubiquitin-conjugating enzyme]-S-ubiquitinyl-L-cysteine + [acceptor protein]-L-lysine = [E2 ubiquitin-conjugating enzyme]-L-cysteine + [acceptor protein]-N(6)-ubiquitinyl-L-lysine.</text>
        <dbReference type="EC" id="2.3.2.31"/>
    </reaction>
</comment>
<evidence type="ECO:0000256" key="3">
    <source>
        <dbReference type="ARBA" id="ARBA00003976"/>
    </source>
</evidence>
<dbReference type="PROSITE" id="PS00518">
    <property type="entry name" value="ZF_RING_1"/>
    <property type="match status" value="1"/>
</dbReference>
<dbReference type="GO" id="GO:0008270">
    <property type="term" value="F:zinc ion binding"/>
    <property type="evidence" value="ECO:0007669"/>
    <property type="project" value="UniProtKB-KW"/>
</dbReference>
<comment type="caution">
    <text evidence="15">The sequence shown here is derived from an EMBL/GenBank/DDBJ whole genome shotgun (WGS) entry which is preliminary data.</text>
</comment>
<dbReference type="InterPro" id="IPR031127">
    <property type="entry name" value="E3_UB_ligase_RBR"/>
</dbReference>
<dbReference type="EMBL" id="AUSU01000736">
    <property type="protein sequence ID" value="EPS72685.1"/>
    <property type="molecule type" value="Genomic_DNA"/>
</dbReference>
<dbReference type="FunFam" id="3.30.40.10:FF:000230">
    <property type="entry name" value="RBR-type E3 ubiquitin transferase"/>
    <property type="match status" value="1"/>
</dbReference>
<keyword evidence="16" id="KW-1185">Reference proteome</keyword>
<dbReference type="Pfam" id="PF01485">
    <property type="entry name" value="IBR"/>
    <property type="match status" value="1"/>
</dbReference>
<evidence type="ECO:0000313" key="15">
    <source>
        <dbReference type="EMBL" id="EPS72685.1"/>
    </source>
</evidence>
<dbReference type="PROSITE" id="PS51873">
    <property type="entry name" value="TRIAD"/>
    <property type="match status" value="1"/>
</dbReference>
<dbReference type="UniPathway" id="UPA00143"/>
<evidence type="ECO:0000256" key="9">
    <source>
        <dbReference type="ARBA" id="ARBA00022771"/>
    </source>
</evidence>
<evidence type="ECO:0000313" key="16">
    <source>
        <dbReference type="Proteomes" id="UP000015453"/>
    </source>
</evidence>
<dbReference type="SMART" id="SM00647">
    <property type="entry name" value="IBR"/>
    <property type="match status" value="2"/>
</dbReference>
<proteinExistence type="inferred from homology"/>
<dbReference type="SMART" id="SM00184">
    <property type="entry name" value="RING"/>
    <property type="match status" value="2"/>
</dbReference>
<keyword evidence="6" id="KW-0808">Transferase</keyword>